<dbReference type="Proteomes" id="UP000266861">
    <property type="component" value="Unassembled WGS sequence"/>
</dbReference>
<organism evidence="1 2">
    <name type="scientific">Diversispora epigaea</name>
    <dbReference type="NCBI Taxonomy" id="1348612"/>
    <lineage>
        <taxon>Eukaryota</taxon>
        <taxon>Fungi</taxon>
        <taxon>Fungi incertae sedis</taxon>
        <taxon>Mucoromycota</taxon>
        <taxon>Glomeromycotina</taxon>
        <taxon>Glomeromycetes</taxon>
        <taxon>Diversisporales</taxon>
        <taxon>Diversisporaceae</taxon>
        <taxon>Diversispora</taxon>
    </lineage>
</organism>
<gene>
    <name evidence="1" type="ORF">Glove_519g64</name>
</gene>
<dbReference type="AlphaFoldDB" id="A0A397GF83"/>
<proteinExistence type="predicted"/>
<dbReference type="EMBL" id="PQFF01000448">
    <property type="protein sequence ID" value="RHZ49581.1"/>
    <property type="molecule type" value="Genomic_DNA"/>
</dbReference>
<accession>A0A397GF83</accession>
<name>A0A397GF83_9GLOM</name>
<evidence type="ECO:0000313" key="1">
    <source>
        <dbReference type="EMBL" id="RHZ49581.1"/>
    </source>
</evidence>
<sequence length="158" mass="18158">MIPNRWYLNPDIKPNDLLQKHPSISICGIAESGGSIEFKKSINFEHFFSIQANSYSSQRLVKSNKAIYAELFELSRKLINYVIKVNLGQELSNKFKILIYDAQNKSIEKGARKEKQVLKNSTNVSNNNIESVTTNINGRKCRNCKQYEYYAKTCPNID</sequence>
<evidence type="ECO:0000313" key="2">
    <source>
        <dbReference type="Proteomes" id="UP000266861"/>
    </source>
</evidence>
<comment type="caution">
    <text evidence="1">The sequence shown here is derived from an EMBL/GenBank/DDBJ whole genome shotgun (WGS) entry which is preliminary data.</text>
</comment>
<dbReference type="OrthoDB" id="2448056at2759"/>
<reference evidence="1 2" key="1">
    <citation type="submission" date="2018-08" db="EMBL/GenBank/DDBJ databases">
        <title>Genome and evolution of the arbuscular mycorrhizal fungus Diversispora epigaea (formerly Glomus versiforme) and its bacterial endosymbionts.</title>
        <authorList>
            <person name="Sun X."/>
            <person name="Fei Z."/>
            <person name="Harrison M."/>
        </authorList>
    </citation>
    <scope>NUCLEOTIDE SEQUENCE [LARGE SCALE GENOMIC DNA]</scope>
    <source>
        <strain evidence="1 2">IT104</strain>
    </source>
</reference>
<keyword evidence="2" id="KW-1185">Reference proteome</keyword>
<protein>
    <submittedName>
        <fullName evidence="1">Uncharacterized protein</fullName>
    </submittedName>
</protein>